<dbReference type="Proteomes" id="UP001153636">
    <property type="component" value="Chromosome 15"/>
</dbReference>
<dbReference type="AlphaFoldDB" id="A0A9P0CQ35"/>
<sequence>MAKGTEKNLIVEDLRETYQIEVKEIFLMSTKFRPMYLIVTDPAITLEYLNKTGRVIENTRVTWEQIIQCHRCQAWGHATANSGRPPKCAGDHLTNTCVKTRETPATCANCHGDYPANYTKCEAYLERASRLEERRLYIIIKKELTFKGIPKINISDNFEHIIIEPTGPPIIFHPSPTRGFSTEYTRKFKNKCRLKHSQYDRIFKLTSPKSVKAKIKRTGQKYVSTNTLELFQDSDNETRESKAPHAEFPKIRPSNDPQTTRETVNTENIAKGDTNATRKLSVADSGDSIEYHDSVESLNDT</sequence>
<keyword evidence="3" id="KW-1185">Reference proteome</keyword>
<feature type="compositionally biased region" description="Basic and acidic residues" evidence="1">
    <location>
        <begin position="236"/>
        <end position="250"/>
    </location>
</feature>
<proteinExistence type="predicted"/>
<evidence type="ECO:0000256" key="1">
    <source>
        <dbReference type="SAM" id="MobiDB-lite"/>
    </source>
</evidence>
<gene>
    <name evidence="2" type="ORF">PSYICH_LOCUS4996</name>
</gene>
<dbReference type="OrthoDB" id="10035396at2759"/>
<reference evidence="2" key="1">
    <citation type="submission" date="2022-01" db="EMBL/GenBank/DDBJ databases">
        <authorList>
            <person name="King R."/>
        </authorList>
    </citation>
    <scope>NUCLEOTIDE SEQUENCE</scope>
</reference>
<evidence type="ECO:0000313" key="3">
    <source>
        <dbReference type="Proteomes" id="UP001153636"/>
    </source>
</evidence>
<feature type="region of interest" description="Disordered" evidence="1">
    <location>
        <begin position="230"/>
        <end position="301"/>
    </location>
</feature>
<feature type="compositionally biased region" description="Polar residues" evidence="1">
    <location>
        <begin position="255"/>
        <end position="278"/>
    </location>
</feature>
<name>A0A9P0CQ35_9CUCU</name>
<protein>
    <recommendedName>
        <fullName evidence="4">Pre-C2HC domain-containing protein</fullName>
    </recommendedName>
</protein>
<dbReference type="EMBL" id="OV651827">
    <property type="protein sequence ID" value="CAH1103815.1"/>
    <property type="molecule type" value="Genomic_DNA"/>
</dbReference>
<accession>A0A9P0CQ35</accession>
<evidence type="ECO:0000313" key="2">
    <source>
        <dbReference type="EMBL" id="CAH1103815.1"/>
    </source>
</evidence>
<evidence type="ECO:0008006" key="4">
    <source>
        <dbReference type="Google" id="ProtNLM"/>
    </source>
</evidence>
<organism evidence="2 3">
    <name type="scientific">Psylliodes chrysocephalus</name>
    <dbReference type="NCBI Taxonomy" id="3402493"/>
    <lineage>
        <taxon>Eukaryota</taxon>
        <taxon>Metazoa</taxon>
        <taxon>Ecdysozoa</taxon>
        <taxon>Arthropoda</taxon>
        <taxon>Hexapoda</taxon>
        <taxon>Insecta</taxon>
        <taxon>Pterygota</taxon>
        <taxon>Neoptera</taxon>
        <taxon>Endopterygota</taxon>
        <taxon>Coleoptera</taxon>
        <taxon>Polyphaga</taxon>
        <taxon>Cucujiformia</taxon>
        <taxon>Chrysomeloidea</taxon>
        <taxon>Chrysomelidae</taxon>
        <taxon>Galerucinae</taxon>
        <taxon>Alticini</taxon>
        <taxon>Psylliodes</taxon>
    </lineage>
</organism>